<accession>A0A1G7GEB7</accession>
<name>A0A1G7GEB7_9SPHI</name>
<evidence type="ECO:0000313" key="2">
    <source>
        <dbReference type="Proteomes" id="UP000199072"/>
    </source>
</evidence>
<dbReference type="EMBL" id="FNAI01000010">
    <property type="protein sequence ID" value="SDE86482.1"/>
    <property type="molecule type" value="Genomic_DNA"/>
</dbReference>
<dbReference type="Proteomes" id="UP000199072">
    <property type="component" value="Unassembled WGS sequence"/>
</dbReference>
<protein>
    <recommendedName>
        <fullName evidence="3">Penicillin-binding protein</fullName>
    </recommendedName>
</protein>
<gene>
    <name evidence="1" type="ORF">SAMN05216464_110105</name>
</gene>
<dbReference type="OrthoDB" id="711032at2"/>
<evidence type="ECO:0000313" key="1">
    <source>
        <dbReference type="EMBL" id="SDE86482.1"/>
    </source>
</evidence>
<keyword evidence="2" id="KW-1185">Reference proteome</keyword>
<dbReference type="RefSeq" id="WP_091151973.1">
    <property type="nucleotide sequence ID" value="NZ_FNAI01000010.1"/>
</dbReference>
<sequence>MTRSNLYVTLSNGQQITCVADSSSAPEHGYIVEQLILPLLELGDAEQELALLEEHCCMNELRVNSTYRYALNLPKKAVFFYEESYNYSNDRFILGKNITNRYNAYVKSLSPKTGKL</sequence>
<reference evidence="1 2" key="1">
    <citation type="submission" date="2016-10" db="EMBL/GenBank/DDBJ databases">
        <authorList>
            <person name="de Groot N.N."/>
        </authorList>
    </citation>
    <scope>NUCLEOTIDE SEQUENCE [LARGE SCALE GENOMIC DNA]</scope>
    <source>
        <strain evidence="1 2">47C3B</strain>
    </source>
</reference>
<dbReference type="STRING" id="1391627.SAMN05216464_110105"/>
<dbReference type="AlphaFoldDB" id="A0A1G7GEB7"/>
<organism evidence="1 2">
    <name type="scientific">Mucilaginibacter pineti</name>
    <dbReference type="NCBI Taxonomy" id="1391627"/>
    <lineage>
        <taxon>Bacteria</taxon>
        <taxon>Pseudomonadati</taxon>
        <taxon>Bacteroidota</taxon>
        <taxon>Sphingobacteriia</taxon>
        <taxon>Sphingobacteriales</taxon>
        <taxon>Sphingobacteriaceae</taxon>
        <taxon>Mucilaginibacter</taxon>
    </lineage>
</organism>
<proteinExistence type="predicted"/>
<evidence type="ECO:0008006" key="3">
    <source>
        <dbReference type="Google" id="ProtNLM"/>
    </source>
</evidence>